<reference evidence="2 3" key="1">
    <citation type="submission" date="2016-06" db="EMBL/GenBank/DDBJ databases">
        <authorList>
            <person name="Kjaerup R.B."/>
            <person name="Dalgaard T.S."/>
            <person name="Juul-Madsen H.R."/>
        </authorList>
    </citation>
    <scope>NUCLEOTIDE SEQUENCE [LARGE SCALE GENOMIC DNA]</scope>
    <source>
        <strain evidence="2 3">1245752.6</strain>
    </source>
</reference>
<dbReference type="EMBL" id="MAEM01000191">
    <property type="protein sequence ID" value="OBS02397.1"/>
    <property type="molecule type" value="Genomic_DNA"/>
</dbReference>
<dbReference type="PANTHER" id="PTHR43459:SF1">
    <property type="entry name" value="EG:BACN32G11.4 PROTEIN"/>
    <property type="match status" value="1"/>
</dbReference>
<dbReference type="GO" id="GO:0003824">
    <property type="term" value="F:catalytic activity"/>
    <property type="evidence" value="ECO:0007669"/>
    <property type="project" value="UniProtKB-ARBA"/>
</dbReference>
<protein>
    <submittedName>
        <fullName evidence="2">Enoyl-CoA hydratase</fullName>
    </submittedName>
</protein>
<comment type="similarity">
    <text evidence="1">Belongs to the enoyl-CoA hydratase/isomerase family.</text>
</comment>
<dbReference type="InterPro" id="IPR014748">
    <property type="entry name" value="Enoyl-CoA_hydra_C"/>
</dbReference>
<dbReference type="SUPFAM" id="SSF52096">
    <property type="entry name" value="ClpP/crotonase"/>
    <property type="match status" value="1"/>
</dbReference>
<dbReference type="CDD" id="cd06558">
    <property type="entry name" value="crotonase-like"/>
    <property type="match status" value="1"/>
</dbReference>
<dbReference type="Gene3D" id="3.90.226.10">
    <property type="entry name" value="2-enoyl-CoA Hydratase, Chain A, domain 1"/>
    <property type="match status" value="1"/>
</dbReference>
<dbReference type="PANTHER" id="PTHR43459">
    <property type="entry name" value="ENOYL-COA HYDRATASE"/>
    <property type="match status" value="1"/>
</dbReference>
<dbReference type="InterPro" id="IPR029045">
    <property type="entry name" value="ClpP/crotonase-like_dom_sf"/>
</dbReference>
<organism evidence="2 3">
    <name type="scientific">Mycobacterium gordonae</name>
    <dbReference type="NCBI Taxonomy" id="1778"/>
    <lineage>
        <taxon>Bacteria</taxon>
        <taxon>Bacillati</taxon>
        <taxon>Actinomycetota</taxon>
        <taxon>Actinomycetes</taxon>
        <taxon>Mycobacteriales</taxon>
        <taxon>Mycobacteriaceae</taxon>
        <taxon>Mycobacterium</taxon>
    </lineage>
</organism>
<proteinExistence type="inferred from homology"/>
<dbReference type="Proteomes" id="UP000093757">
    <property type="component" value="Unassembled WGS sequence"/>
</dbReference>
<evidence type="ECO:0000256" key="1">
    <source>
        <dbReference type="ARBA" id="ARBA00005254"/>
    </source>
</evidence>
<comment type="caution">
    <text evidence="2">The sequence shown here is derived from an EMBL/GenBank/DDBJ whole genome shotgun (WGS) entry which is preliminary data.</text>
</comment>
<dbReference type="Gene3D" id="1.10.12.10">
    <property type="entry name" value="Lyase 2-enoyl-coa Hydratase, Chain A, domain 2"/>
    <property type="match status" value="1"/>
</dbReference>
<dbReference type="AlphaFoldDB" id="A0A1A6BJ69"/>
<gene>
    <name evidence="2" type="ORF">A9W98_15095</name>
</gene>
<name>A0A1A6BJ69_MYCGO</name>
<evidence type="ECO:0000313" key="3">
    <source>
        <dbReference type="Proteomes" id="UP000093757"/>
    </source>
</evidence>
<dbReference type="Pfam" id="PF00378">
    <property type="entry name" value="ECH_1"/>
    <property type="match status" value="1"/>
</dbReference>
<dbReference type="RefSeq" id="WP_065133429.1">
    <property type="nucleotide sequence ID" value="NZ_MAEM01000191.1"/>
</dbReference>
<evidence type="ECO:0000313" key="2">
    <source>
        <dbReference type="EMBL" id="OBS02397.1"/>
    </source>
</evidence>
<sequence length="266" mass="28497">MSTPDVVARTEDGVRWLILDRPDAGNSVTRAMQQALIEHLQRASSDPDIRAVVFTGAGDRHFCTGPNLRDPGMQPSKDRVAGDAARILRTGSQAVVSALLDCEKPVLCALNGVAAGVGASMVLACDLIVAAEHARLVELFVRRGLAPDGGAAYLLTRKVPFNIAKQLLFFGEELTAAEAHRIGLVNAVVPRSELVREATAWARRLAQGPTRALAAAKAMLNEALDVNRDTAFRVEALLVEQVAGTDDVAEGIAAFTQRRDPEFRGR</sequence>
<dbReference type="OrthoDB" id="9777711at2"/>
<dbReference type="InterPro" id="IPR001753">
    <property type="entry name" value="Enoyl-CoA_hydra/iso"/>
</dbReference>
<accession>A0A1A6BJ69</accession>